<protein>
    <submittedName>
        <fullName evidence="2">Uncharacterized protein</fullName>
    </submittedName>
</protein>
<proteinExistence type="predicted"/>
<name>A0A849SHY4_UNCEI</name>
<evidence type="ECO:0000256" key="1">
    <source>
        <dbReference type="SAM" id="SignalP"/>
    </source>
</evidence>
<dbReference type="AlphaFoldDB" id="A0A849SHY4"/>
<comment type="caution">
    <text evidence="2">The sequence shown here is derived from an EMBL/GenBank/DDBJ whole genome shotgun (WGS) entry which is preliminary data.</text>
</comment>
<keyword evidence="1" id="KW-0732">Signal</keyword>
<feature type="chain" id="PRO_5032571708" evidence="1">
    <location>
        <begin position="22"/>
        <end position="243"/>
    </location>
</feature>
<reference evidence="2 3" key="1">
    <citation type="submission" date="2020-04" db="EMBL/GenBank/DDBJ databases">
        <title>Metagenomic profiling of ammonia- and methane-oxidizing microorganisms in a Dutch drinking water treatment plant.</title>
        <authorList>
            <person name="Poghosyan L."/>
            <person name="Leucker S."/>
        </authorList>
    </citation>
    <scope>NUCLEOTIDE SEQUENCE [LARGE SCALE GENOMIC DNA]</scope>
    <source>
        <strain evidence="2">S-RSF-IL-03</strain>
    </source>
</reference>
<evidence type="ECO:0000313" key="3">
    <source>
        <dbReference type="Proteomes" id="UP000580839"/>
    </source>
</evidence>
<feature type="signal peptide" evidence="1">
    <location>
        <begin position="1"/>
        <end position="21"/>
    </location>
</feature>
<sequence length="243" mass="25179">MQKLLVAALAATLLTAAAAHAAVPGSNLGWTNCGITPTSENRVFACDDNAATFNLVGSFRVANAIADFVAVSGALDIRVNDAGTPAWWSFSTGGCREGAMAASSVGTLGGCTNPYSGSNQLGALVIEPSSLGPNYQRIRVDQIRDTPFALTANTLYSAFMLQINSSGSFDEGFGGVCAGCATAACFVLNSLEVFSNADPSITFESADVRSWATYNGGQVGADICPIGTPTHNRTWGQIKALYR</sequence>
<gene>
    <name evidence="2" type="ORF">HOP12_07815</name>
</gene>
<dbReference type="Proteomes" id="UP000580839">
    <property type="component" value="Unassembled WGS sequence"/>
</dbReference>
<evidence type="ECO:0000313" key="2">
    <source>
        <dbReference type="EMBL" id="NOT34061.1"/>
    </source>
</evidence>
<accession>A0A849SHY4</accession>
<dbReference type="EMBL" id="JABFRW010000089">
    <property type="protein sequence ID" value="NOT34061.1"/>
    <property type="molecule type" value="Genomic_DNA"/>
</dbReference>
<organism evidence="2 3">
    <name type="scientific">Eiseniibacteriota bacterium</name>
    <dbReference type="NCBI Taxonomy" id="2212470"/>
    <lineage>
        <taxon>Bacteria</taxon>
        <taxon>Candidatus Eiseniibacteriota</taxon>
    </lineage>
</organism>